<evidence type="ECO:0000256" key="4">
    <source>
        <dbReference type="SAM" id="SignalP"/>
    </source>
</evidence>
<dbReference type="Gene3D" id="3.20.20.370">
    <property type="entry name" value="Glycoside hydrolase/deacetylase"/>
    <property type="match status" value="1"/>
</dbReference>
<dbReference type="Proteomes" id="UP000732377">
    <property type="component" value="Unassembled WGS sequence"/>
</dbReference>
<evidence type="ECO:0000256" key="1">
    <source>
        <dbReference type="ARBA" id="ARBA00022723"/>
    </source>
</evidence>
<keyword evidence="4" id="KW-0732">Signal</keyword>
<evidence type="ECO:0000313" key="6">
    <source>
        <dbReference type="EMBL" id="MBY6275677.1"/>
    </source>
</evidence>
<evidence type="ECO:0000259" key="5">
    <source>
        <dbReference type="PROSITE" id="PS51677"/>
    </source>
</evidence>
<evidence type="ECO:0000256" key="2">
    <source>
        <dbReference type="ARBA" id="ARBA00022801"/>
    </source>
</evidence>
<reference evidence="6" key="1">
    <citation type="submission" date="2017-11" db="EMBL/GenBank/DDBJ databases">
        <title>Three new genomes from thermophilic consortium.</title>
        <authorList>
            <person name="Quaggio R."/>
            <person name="Amgarten D."/>
            <person name="Setubal J.C."/>
        </authorList>
    </citation>
    <scope>NUCLEOTIDE SEQUENCE</scope>
    <source>
        <strain evidence="6">ZCTH01-B2</strain>
    </source>
</reference>
<dbReference type="GO" id="GO:0016020">
    <property type="term" value="C:membrane"/>
    <property type="evidence" value="ECO:0007669"/>
    <property type="project" value="TreeGrafter"/>
</dbReference>
<dbReference type="PROSITE" id="PS51677">
    <property type="entry name" value="NODB"/>
    <property type="match status" value="1"/>
</dbReference>
<dbReference type="GO" id="GO:0016810">
    <property type="term" value="F:hydrolase activity, acting on carbon-nitrogen (but not peptide) bonds"/>
    <property type="evidence" value="ECO:0007669"/>
    <property type="project" value="InterPro"/>
</dbReference>
<dbReference type="EMBL" id="PIUK01000035">
    <property type="protein sequence ID" value="MBY6275677.1"/>
    <property type="molecule type" value="Genomic_DNA"/>
</dbReference>
<evidence type="ECO:0000256" key="3">
    <source>
        <dbReference type="SAM" id="MobiDB-lite"/>
    </source>
</evidence>
<dbReference type="InterPro" id="IPR011330">
    <property type="entry name" value="Glyco_hydro/deAcase_b/a-brl"/>
</dbReference>
<gene>
    <name evidence="6" type="ORF">CWE10_05545</name>
</gene>
<dbReference type="GO" id="GO:0005975">
    <property type="term" value="P:carbohydrate metabolic process"/>
    <property type="evidence" value="ECO:0007669"/>
    <property type="project" value="InterPro"/>
</dbReference>
<evidence type="ECO:0000313" key="7">
    <source>
        <dbReference type="Proteomes" id="UP000732377"/>
    </source>
</evidence>
<dbReference type="PANTHER" id="PTHR10587:SF133">
    <property type="entry name" value="CHITIN DEACETYLASE 1-RELATED"/>
    <property type="match status" value="1"/>
</dbReference>
<proteinExistence type="predicted"/>
<dbReference type="InterPro" id="IPR002509">
    <property type="entry name" value="NODB_dom"/>
</dbReference>
<dbReference type="Pfam" id="PF01522">
    <property type="entry name" value="Polysacc_deac_1"/>
    <property type="match status" value="1"/>
</dbReference>
<dbReference type="InterPro" id="IPR050248">
    <property type="entry name" value="Polysacc_deacetylase_ArnD"/>
</dbReference>
<comment type="caution">
    <text evidence="6">The sequence shown here is derived from an EMBL/GenBank/DDBJ whole genome shotgun (WGS) entry which is preliminary data.</text>
</comment>
<feature type="signal peptide" evidence="4">
    <location>
        <begin position="1"/>
        <end position="21"/>
    </location>
</feature>
<accession>A0A953LJC4</accession>
<feature type="domain" description="NodB homology" evidence="5">
    <location>
        <begin position="109"/>
        <end position="283"/>
    </location>
</feature>
<dbReference type="GO" id="GO:0046872">
    <property type="term" value="F:metal ion binding"/>
    <property type="evidence" value="ECO:0007669"/>
    <property type="project" value="UniProtKB-KW"/>
</dbReference>
<dbReference type="PANTHER" id="PTHR10587">
    <property type="entry name" value="GLYCOSYL TRANSFERASE-RELATED"/>
    <property type="match status" value="1"/>
</dbReference>
<name>A0A953LJC4_SYMTR</name>
<feature type="compositionally biased region" description="Pro residues" evidence="3">
    <location>
        <begin position="87"/>
        <end position="98"/>
    </location>
</feature>
<feature type="compositionally biased region" description="Low complexity" evidence="3">
    <location>
        <begin position="49"/>
        <end position="62"/>
    </location>
</feature>
<keyword evidence="2" id="KW-0378">Hydrolase</keyword>
<protein>
    <recommendedName>
        <fullName evidence="5">NodB homology domain-containing protein</fullName>
    </recommendedName>
</protein>
<feature type="compositionally biased region" description="Low complexity" evidence="3">
    <location>
        <begin position="27"/>
        <end position="40"/>
    </location>
</feature>
<organism evidence="6 7">
    <name type="scientific">Symbiobacterium thermophilum</name>
    <dbReference type="NCBI Taxonomy" id="2734"/>
    <lineage>
        <taxon>Bacteria</taxon>
        <taxon>Bacillati</taxon>
        <taxon>Bacillota</taxon>
        <taxon>Clostridia</taxon>
        <taxon>Eubacteriales</taxon>
        <taxon>Symbiobacteriaceae</taxon>
        <taxon>Symbiobacterium</taxon>
    </lineage>
</organism>
<sequence>MGPFLSHLAKVFLLVALLAQAGAVAPAPAAAGPEPSAPEVRVVPPPSAPKDAPADPSAAVAPGGQDGSAPADAEAKPAGGPGEEPAGQPPAPAGPVSPDPLIRLPTEAKEVVLTIDDGPGPLTERFLAVLEAEEVPAVFFWLSGSRSLPLAAEVVRQGHQIGTHTVSHPRLLQLQPGEAAAQITESQAALEAAAGVPVRFFRPPYGEHDRQIREIAAARGMSTVLWTVDSRDWALADDPEQIVANVLQQVKPGALILIHERAQTLAVLPDLIRALRETGYTFIPLPEPDPLPRAVASDG</sequence>
<dbReference type="RefSeq" id="WP_273378593.1">
    <property type="nucleotide sequence ID" value="NZ_PIUK01000035.1"/>
</dbReference>
<dbReference type="SUPFAM" id="SSF88713">
    <property type="entry name" value="Glycoside hydrolase/deacetylase"/>
    <property type="match status" value="1"/>
</dbReference>
<dbReference type="AlphaFoldDB" id="A0A953LJC4"/>
<feature type="region of interest" description="Disordered" evidence="3">
    <location>
        <begin position="27"/>
        <end position="101"/>
    </location>
</feature>
<feature type="chain" id="PRO_5038438937" description="NodB homology domain-containing protein" evidence="4">
    <location>
        <begin position="22"/>
        <end position="299"/>
    </location>
</feature>
<dbReference type="CDD" id="cd10917">
    <property type="entry name" value="CE4_NodB_like_6s_7s"/>
    <property type="match status" value="1"/>
</dbReference>
<feature type="compositionally biased region" description="Low complexity" evidence="3">
    <location>
        <begin position="69"/>
        <end position="86"/>
    </location>
</feature>
<keyword evidence="1" id="KW-0479">Metal-binding</keyword>